<organism evidence="2">
    <name type="scientific">uncultured Solirubrobacterales bacterium</name>
    <dbReference type="NCBI Taxonomy" id="768556"/>
    <lineage>
        <taxon>Bacteria</taxon>
        <taxon>Bacillati</taxon>
        <taxon>Actinomycetota</taxon>
        <taxon>Thermoleophilia</taxon>
        <taxon>Solirubrobacterales</taxon>
        <taxon>environmental samples</taxon>
    </lineage>
</organism>
<accession>A0A6J4SLT8</accession>
<name>A0A6J4SLT8_9ACTN</name>
<dbReference type="EMBL" id="CADCVU010000116">
    <property type="protein sequence ID" value="CAA9502099.1"/>
    <property type="molecule type" value="Genomic_DNA"/>
</dbReference>
<evidence type="ECO:0000313" key="2">
    <source>
        <dbReference type="EMBL" id="CAA9502099.1"/>
    </source>
</evidence>
<sequence>MRPDLLAQLGLPLLAFGVATGLATLAGIGELGEAATVGQLAFAVVLVAVLVRGPASRRG</sequence>
<reference evidence="2" key="1">
    <citation type="submission" date="2020-02" db="EMBL/GenBank/DDBJ databases">
        <authorList>
            <person name="Meier V. D."/>
        </authorList>
    </citation>
    <scope>NUCLEOTIDE SEQUENCE</scope>
    <source>
        <strain evidence="2">AVDCRST_MAG45</strain>
    </source>
</reference>
<gene>
    <name evidence="2" type="ORF">AVDCRST_MAG45-1377</name>
</gene>
<proteinExistence type="predicted"/>
<keyword evidence="1" id="KW-1133">Transmembrane helix</keyword>
<protein>
    <submittedName>
        <fullName evidence="2">Uncharacterized protein</fullName>
    </submittedName>
</protein>
<dbReference type="AlphaFoldDB" id="A0A6J4SLT8"/>
<keyword evidence="1" id="KW-0812">Transmembrane</keyword>
<evidence type="ECO:0000256" key="1">
    <source>
        <dbReference type="SAM" id="Phobius"/>
    </source>
</evidence>
<feature type="transmembrane region" description="Helical" evidence="1">
    <location>
        <begin position="31"/>
        <end position="51"/>
    </location>
</feature>
<keyword evidence="1" id="KW-0472">Membrane</keyword>